<dbReference type="InterPro" id="IPR046357">
    <property type="entry name" value="PPIase_dom_sf"/>
</dbReference>
<feature type="chain" id="PRO_5020366443" description="Peptidyl-prolyl cis-trans isomerase" evidence="7">
    <location>
        <begin position="28"/>
        <end position="133"/>
    </location>
</feature>
<dbReference type="EC" id="5.2.1.8" evidence="6"/>
<feature type="signal peptide" evidence="7">
    <location>
        <begin position="1"/>
        <end position="27"/>
    </location>
</feature>
<sequence length="133" mass="14737">MQKQYNRTMKRFSILLGFLFLSASLFADELLIQDTKQGLGREAIRGTTVVVHYTGKLTNGKVFDSSVDRGEPFSFQLGQGQVIQGWERGIVGMKEGGKRKLTIPPQYGYGARAIGPIPANSTLIFDVELIKVK</sequence>
<comment type="caution">
    <text evidence="9">The sequence shown here is derived from an EMBL/GenBank/DDBJ whole genome shotgun (WGS) entry which is preliminary data.</text>
</comment>
<organism evidence="9 10">
    <name type="scientific">Leptospira meyeri</name>
    <dbReference type="NCBI Taxonomy" id="29508"/>
    <lineage>
        <taxon>Bacteria</taxon>
        <taxon>Pseudomonadati</taxon>
        <taxon>Spirochaetota</taxon>
        <taxon>Spirochaetia</taxon>
        <taxon>Leptospirales</taxon>
        <taxon>Leptospiraceae</taxon>
        <taxon>Leptospira</taxon>
    </lineage>
</organism>
<evidence type="ECO:0000313" key="10">
    <source>
        <dbReference type="Proteomes" id="UP000294684"/>
    </source>
</evidence>
<protein>
    <recommendedName>
        <fullName evidence="6">Peptidyl-prolyl cis-trans isomerase</fullName>
        <ecNumber evidence="6">5.2.1.8</ecNumber>
    </recommendedName>
</protein>
<evidence type="ECO:0000259" key="8">
    <source>
        <dbReference type="PROSITE" id="PS50059"/>
    </source>
</evidence>
<comment type="similarity">
    <text evidence="2 6">Belongs to the FKBP-type PPIase family.</text>
</comment>
<evidence type="ECO:0000256" key="3">
    <source>
        <dbReference type="ARBA" id="ARBA00023110"/>
    </source>
</evidence>
<evidence type="ECO:0000256" key="7">
    <source>
        <dbReference type="SAM" id="SignalP"/>
    </source>
</evidence>
<dbReference type="FunFam" id="3.10.50.40:FF:000006">
    <property type="entry name" value="Peptidyl-prolyl cis-trans isomerase"/>
    <property type="match status" value="1"/>
</dbReference>
<evidence type="ECO:0000256" key="6">
    <source>
        <dbReference type="RuleBase" id="RU003915"/>
    </source>
</evidence>
<dbReference type="PANTHER" id="PTHR43811">
    <property type="entry name" value="FKBP-TYPE PEPTIDYL-PROLYL CIS-TRANS ISOMERASE FKPA"/>
    <property type="match status" value="1"/>
</dbReference>
<reference evidence="9 10" key="1">
    <citation type="submission" date="2019-03" db="EMBL/GenBank/DDBJ databases">
        <title>Genomic Encyclopedia of Archaeal and Bacterial Type Strains, Phase II (KMG-II): from individual species to whole genera.</title>
        <authorList>
            <person name="Goeker M."/>
        </authorList>
    </citation>
    <scope>NUCLEOTIDE SEQUENCE [LARGE SCALE GENOMIC DNA]</scope>
    <source>
        <strain evidence="9 10">DSM 21537</strain>
    </source>
</reference>
<proteinExistence type="inferred from homology"/>
<name>A0A4R8MXF0_LEPME</name>
<dbReference type="GO" id="GO:0003755">
    <property type="term" value="F:peptidyl-prolyl cis-trans isomerase activity"/>
    <property type="evidence" value="ECO:0007669"/>
    <property type="project" value="UniProtKB-UniRule"/>
</dbReference>
<dbReference type="SUPFAM" id="SSF54534">
    <property type="entry name" value="FKBP-like"/>
    <property type="match status" value="1"/>
</dbReference>
<dbReference type="InterPro" id="IPR001179">
    <property type="entry name" value="PPIase_FKBP_dom"/>
</dbReference>
<evidence type="ECO:0000256" key="5">
    <source>
        <dbReference type="PROSITE-ProRule" id="PRU00277"/>
    </source>
</evidence>
<feature type="domain" description="PPIase FKBP-type" evidence="8">
    <location>
        <begin position="46"/>
        <end position="133"/>
    </location>
</feature>
<keyword evidence="7" id="KW-0732">Signal</keyword>
<evidence type="ECO:0000313" key="9">
    <source>
        <dbReference type="EMBL" id="TDY71616.1"/>
    </source>
</evidence>
<dbReference type="AlphaFoldDB" id="A0A4R8MXF0"/>
<dbReference type="Gene3D" id="3.10.50.40">
    <property type="match status" value="1"/>
</dbReference>
<keyword evidence="4 5" id="KW-0413">Isomerase</keyword>
<evidence type="ECO:0000256" key="1">
    <source>
        <dbReference type="ARBA" id="ARBA00000971"/>
    </source>
</evidence>
<gene>
    <name evidence="9" type="ORF">CLV96_0580</name>
</gene>
<dbReference type="STRING" id="1193051.LEP1GSC017_3388"/>
<dbReference type="PROSITE" id="PS50059">
    <property type="entry name" value="FKBP_PPIASE"/>
    <property type="match status" value="1"/>
</dbReference>
<dbReference type="EMBL" id="SORO01000001">
    <property type="protein sequence ID" value="TDY71616.1"/>
    <property type="molecule type" value="Genomic_DNA"/>
</dbReference>
<evidence type="ECO:0000256" key="2">
    <source>
        <dbReference type="ARBA" id="ARBA00006577"/>
    </source>
</evidence>
<accession>A0A4R8MXF0</accession>
<keyword evidence="10" id="KW-1185">Reference proteome</keyword>
<keyword evidence="3 5" id="KW-0697">Rotamase</keyword>
<dbReference type="Pfam" id="PF00254">
    <property type="entry name" value="FKBP_C"/>
    <property type="match status" value="1"/>
</dbReference>
<evidence type="ECO:0000256" key="4">
    <source>
        <dbReference type="ARBA" id="ARBA00023235"/>
    </source>
</evidence>
<dbReference type="Proteomes" id="UP000294684">
    <property type="component" value="Unassembled WGS sequence"/>
</dbReference>
<comment type="catalytic activity">
    <reaction evidence="1 5 6">
        <text>[protein]-peptidylproline (omega=180) = [protein]-peptidylproline (omega=0)</text>
        <dbReference type="Rhea" id="RHEA:16237"/>
        <dbReference type="Rhea" id="RHEA-COMP:10747"/>
        <dbReference type="Rhea" id="RHEA-COMP:10748"/>
        <dbReference type="ChEBI" id="CHEBI:83833"/>
        <dbReference type="ChEBI" id="CHEBI:83834"/>
        <dbReference type="EC" id="5.2.1.8"/>
    </reaction>
</comment>
<dbReference type="PANTHER" id="PTHR43811:SF19">
    <property type="entry name" value="39 KDA FK506-BINDING NUCLEAR PROTEIN"/>
    <property type="match status" value="1"/>
</dbReference>